<dbReference type="InterPro" id="IPR011009">
    <property type="entry name" value="Kinase-like_dom_sf"/>
</dbReference>
<evidence type="ECO:0000313" key="3">
    <source>
        <dbReference type="Proteomes" id="UP000029391"/>
    </source>
</evidence>
<accession>A0A091BBN5</accession>
<dbReference type="RefSeq" id="WP_043798073.1">
    <property type="nucleotide sequence ID" value="NZ_AUFF01000002.1"/>
</dbReference>
<dbReference type="InterPro" id="IPR002575">
    <property type="entry name" value="Aminoglycoside_PTrfase"/>
</dbReference>
<proteinExistence type="predicted"/>
<dbReference type="InterPro" id="IPR052898">
    <property type="entry name" value="ACAD10-like"/>
</dbReference>
<organism evidence="2 3">
    <name type="scientific">Arenimonas composti TR7-09 = DSM 18010</name>
    <dbReference type="NCBI Taxonomy" id="1121013"/>
    <lineage>
        <taxon>Bacteria</taxon>
        <taxon>Pseudomonadati</taxon>
        <taxon>Pseudomonadota</taxon>
        <taxon>Gammaproteobacteria</taxon>
        <taxon>Lysobacterales</taxon>
        <taxon>Lysobacteraceae</taxon>
        <taxon>Arenimonas</taxon>
    </lineage>
</organism>
<protein>
    <recommendedName>
        <fullName evidence="1">Aminoglycoside phosphotransferase domain-containing protein</fullName>
    </recommendedName>
</protein>
<dbReference type="AlphaFoldDB" id="A0A091BBN5"/>
<comment type="caution">
    <text evidence="2">The sequence shown here is derived from an EMBL/GenBank/DDBJ whole genome shotgun (WGS) entry which is preliminary data.</text>
</comment>
<dbReference type="SUPFAM" id="SSF56112">
    <property type="entry name" value="Protein kinase-like (PK-like)"/>
    <property type="match status" value="1"/>
</dbReference>
<dbReference type="STRING" id="1121013.GCA_000426365_01314"/>
<gene>
    <name evidence="2" type="ORF">P873_13220</name>
</gene>
<dbReference type="Proteomes" id="UP000029391">
    <property type="component" value="Unassembled WGS sequence"/>
</dbReference>
<sequence length="346" mass="37124">MTTANTVVDPATLPLDPLAAWLAPRLAGFQGPLRARKFAGGQSNPTFLLEAGDRRWVLRRKPAGRLLPSAHAVDREFRVLQALHGGPVPVARPLLLCEDTAVIGAMFYVMAYVDGVVHWDPSLPDATPQRRADIHDAVLRTLAALHALDPAALGLGDYGKPGNYFARQLARWSDQYRASETQPIPAMETLIAELPRRCPADDGAVALVHGDFRVDNLLFARDSAQVLAVVDWELSTLGHPLADLGYYCMALRLPRNPALPGLAGMDRAALGIPDEAAMLARYAELSGRPIPADWGFVLAFSFFRLAAIAQGVARRAQQGNASSTRAAEAGAMTAMLATLGLKALGD</sequence>
<feature type="domain" description="Aminoglycoside phosphotransferase" evidence="1">
    <location>
        <begin position="35"/>
        <end position="258"/>
    </location>
</feature>
<evidence type="ECO:0000313" key="2">
    <source>
        <dbReference type="EMBL" id="KFN48907.1"/>
    </source>
</evidence>
<dbReference type="CDD" id="cd05154">
    <property type="entry name" value="ACAD10_11_N-like"/>
    <property type="match status" value="1"/>
</dbReference>
<evidence type="ECO:0000259" key="1">
    <source>
        <dbReference type="Pfam" id="PF01636"/>
    </source>
</evidence>
<dbReference type="PANTHER" id="PTHR47829:SF3">
    <property type="entry name" value="AMINOGLYCOSIDE PHOSPHOTRANSFERASE DOMAIN-CONTAINING PROTEIN"/>
    <property type="match status" value="1"/>
</dbReference>
<dbReference type="eggNOG" id="COG3173">
    <property type="taxonomic scope" value="Bacteria"/>
</dbReference>
<dbReference type="Gene3D" id="3.90.1200.10">
    <property type="match status" value="1"/>
</dbReference>
<dbReference type="Gene3D" id="3.30.200.20">
    <property type="entry name" value="Phosphorylase Kinase, domain 1"/>
    <property type="match status" value="1"/>
</dbReference>
<dbReference type="EMBL" id="AWXU01000047">
    <property type="protein sequence ID" value="KFN48907.1"/>
    <property type="molecule type" value="Genomic_DNA"/>
</dbReference>
<dbReference type="Pfam" id="PF01636">
    <property type="entry name" value="APH"/>
    <property type="match status" value="1"/>
</dbReference>
<dbReference type="InterPro" id="IPR041726">
    <property type="entry name" value="ACAD10_11_N"/>
</dbReference>
<dbReference type="PANTHER" id="PTHR47829">
    <property type="entry name" value="HYDROLASE, PUTATIVE (AFU_ORTHOLOGUE AFUA_1G12880)-RELATED"/>
    <property type="match status" value="1"/>
</dbReference>
<name>A0A091BBN5_9GAMM</name>
<dbReference type="OrthoDB" id="3806873at2"/>
<reference evidence="2 3" key="1">
    <citation type="submission" date="2013-09" db="EMBL/GenBank/DDBJ databases">
        <title>Genome sequencing of Arenimonas composti.</title>
        <authorList>
            <person name="Chen F."/>
            <person name="Wang G."/>
        </authorList>
    </citation>
    <scope>NUCLEOTIDE SEQUENCE [LARGE SCALE GENOMIC DNA]</scope>
    <source>
        <strain evidence="2 3">TR7-09</strain>
    </source>
</reference>
<keyword evidence="3" id="KW-1185">Reference proteome</keyword>